<evidence type="ECO:0000256" key="2">
    <source>
        <dbReference type="ARBA" id="ARBA00022574"/>
    </source>
</evidence>
<dbReference type="InParanoid" id="D2VX72"/>
<keyword evidence="3" id="KW-0677">Repeat</keyword>
<dbReference type="SMART" id="SM00320">
    <property type="entry name" value="WD40"/>
    <property type="match status" value="6"/>
</dbReference>
<dbReference type="STRING" id="5762.D2VX72"/>
<name>D2VX72_NAEGR</name>
<evidence type="ECO:0000313" key="6">
    <source>
        <dbReference type="EMBL" id="EFC38627.1"/>
    </source>
</evidence>
<feature type="repeat" description="WD" evidence="5">
    <location>
        <begin position="275"/>
        <end position="309"/>
    </location>
</feature>
<dbReference type="InterPro" id="IPR036322">
    <property type="entry name" value="WD40_repeat_dom_sf"/>
</dbReference>
<dbReference type="RefSeq" id="XP_002671371.1">
    <property type="nucleotide sequence ID" value="XM_002671325.1"/>
</dbReference>
<keyword evidence="4" id="KW-0539">Nucleus</keyword>
<dbReference type="InterPro" id="IPR001680">
    <property type="entry name" value="WD40_rpt"/>
</dbReference>
<dbReference type="Proteomes" id="UP000006671">
    <property type="component" value="Unassembled WGS sequence"/>
</dbReference>
<evidence type="ECO:0000256" key="3">
    <source>
        <dbReference type="ARBA" id="ARBA00022737"/>
    </source>
</evidence>
<dbReference type="InterPro" id="IPR015943">
    <property type="entry name" value="WD40/YVTN_repeat-like_dom_sf"/>
</dbReference>
<proteinExistence type="predicted"/>
<dbReference type="VEuPathDB" id="AmoebaDB:NAEGRDRAFT_59475"/>
<dbReference type="GO" id="GO:0000027">
    <property type="term" value="P:ribosomal large subunit assembly"/>
    <property type="evidence" value="ECO:0007669"/>
    <property type="project" value="TreeGrafter"/>
</dbReference>
<dbReference type="AlphaFoldDB" id="D2VX72"/>
<dbReference type="Pfam" id="PF00400">
    <property type="entry name" value="WD40"/>
    <property type="match status" value="5"/>
</dbReference>
<reference evidence="6 7" key="1">
    <citation type="journal article" date="2010" name="Cell">
        <title>The genome of Naegleria gruberi illuminates early eukaryotic versatility.</title>
        <authorList>
            <person name="Fritz-Laylin L.K."/>
            <person name="Prochnik S.E."/>
            <person name="Ginger M.L."/>
            <person name="Dacks J.B."/>
            <person name="Carpenter M.L."/>
            <person name="Field M.C."/>
            <person name="Kuo A."/>
            <person name="Paredez A."/>
            <person name="Chapman J."/>
            <person name="Pham J."/>
            <person name="Shu S."/>
            <person name="Neupane R."/>
            <person name="Cipriano M."/>
            <person name="Mancuso J."/>
            <person name="Tu H."/>
            <person name="Salamov A."/>
            <person name="Lindquist E."/>
            <person name="Shapiro H."/>
            <person name="Lucas S."/>
            <person name="Grigoriev I.V."/>
            <person name="Cande W.Z."/>
            <person name="Fulton C."/>
            <person name="Rokhsar D.S."/>
            <person name="Dawson S.C."/>
        </authorList>
    </citation>
    <scope>NUCLEOTIDE SEQUENCE [LARGE SCALE GENOMIC DNA]</scope>
    <source>
        <strain evidence="6 7">NEG-M</strain>
    </source>
</reference>
<dbReference type="PANTHER" id="PTHR19848">
    <property type="entry name" value="WD40 REPEAT PROTEIN"/>
    <property type="match status" value="1"/>
</dbReference>
<dbReference type="eggNOG" id="KOG0316">
    <property type="taxonomic scope" value="Eukaryota"/>
</dbReference>
<evidence type="ECO:0000313" key="7">
    <source>
        <dbReference type="Proteomes" id="UP000006671"/>
    </source>
</evidence>
<dbReference type="GO" id="GO:0005730">
    <property type="term" value="C:nucleolus"/>
    <property type="evidence" value="ECO:0007669"/>
    <property type="project" value="TreeGrafter"/>
</dbReference>
<dbReference type="OrthoDB" id="1068471at2759"/>
<dbReference type="Gene3D" id="2.130.10.10">
    <property type="entry name" value="YVTN repeat-like/Quinoprotein amine dehydrogenase"/>
    <property type="match status" value="2"/>
</dbReference>
<gene>
    <name evidence="6" type="ORF">NAEGRDRAFT_59475</name>
</gene>
<organism evidence="7">
    <name type="scientific">Naegleria gruberi</name>
    <name type="common">Amoeba</name>
    <dbReference type="NCBI Taxonomy" id="5762"/>
    <lineage>
        <taxon>Eukaryota</taxon>
        <taxon>Discoba</taxon>
        <taxon>Heterolobosea</taxon>
        <taxon>Tetramitia</taxon>
        <taxon>Eutetramitia</taxon>
        <taxon>Vahlkampfiidae</taxon>
        <taxon>Naegleria</taxon>
    </lineage>
</organism>
<sequence length="511" mass="58316">MMAHDDKYFEETRKSLFKYVNNRAFLSSSSRNRGSTNSVQQSMRERIKKVALIDKLETAQVATIGKGNGNGGGEDCCFSVSMNERKNVIAVANGKSELLLLNEDGQKTKQFKTQHREIVTQIHFMDNNKHRLENDNRKTSTSHAIDDEFFYTSSLDKTIKVWHGENNIQTLKDHKDWIRCLDTSCDNSTLLSGCISGRIFGYDINKEHQILFQIQNDPQNILGGLNTINSILCTNHSPSMFYTGSRDGYIRLYDSRNLVFNSNTGSNTVKPIFKIKAHEGKMNQLQITKDDHHLLSSGRDSVIRLFDVRKLPTGTSDQISNLDSSVIQKYQDHKCKSYNVSSCFFDNEKYVLTGSEDNKVYIYEKDSGKLLRTLNGHEGVVHLILNINDNRLLTNSIESSRLFFWETSTQKVNIKMDTEIDDSFERSILERVMRQHGDQILNLYHSNSLNNENENMGLGMAMNQLVVSPENEHIFRDILQTFISTLVQEQGGNSILPNLDDLLDSSDDETF</sequence>
<dbReference type="OMA" id="WHGENNI"/>
<dbReference type="GeneID" id="8853955"/>
<protein>
    <submittedName>
        <fullName evidence="6">Predicted protein</fullName>
    </submittedName>
</protein>
<accession>D2VX72</accession>
<keyword evidence="7" id="KW-1185">Reference proteome</keyword>
<dbReference type="SUPFAM" id="SSF50978">
    <property type="entry name" value="WD40 repeat-like"/>
    <property type="match status" value="1"/>
</dbReference>
<evidence type="ECO:0000256" key="1">
    <source>
        <dbReference type="ARBA" id="ARBA00004123"/>
    </source>
</evidence>
<comment type="subcellular location">
    <subcellularLocation>
        <location evidence="1">Nucleus</location>
    </subcellularLocation>
</comment>
<dbReference type="PROSITE" id="PS50082">
    <property type="entry name" value="WD_REPEATS_2"/>
    <property type="match status" value="1"/>
</dbReference>
<dbReference type="KEGG" id="ngr:NAEGRDRAFT_59475"/>
<evidence type="ECO:0000256" key="5">
    <source>
        <dbReference type="PROSITE-ProRule" id="PRU00221"/>
    </source>
</evidence>
<dbReference type="PANTHER" id="PTHR19848:SF0">
    <property type="entry name" value="NOTCHLESS PROTEIN HOMOLOG 1"/>
    <property type="match status" value="1"/>
</dbReference>
<dbReference type="EMBL" id="GG738906">
    <property type="protein sequence ID" value="EFC38627.1"/>
    <property type="molecule type" value="Genomic_DNA"/>
</dbReference>
<evidence type="ECO:0000256" key="4">
    <source>
        <dbReference type="ARBA" id="ARBA00023242"/>
    </source>
</evidence>
<keyword evidence="2 5" id="KW-0853">WD repeat</keyword>